<geneLocation type="plasmid" evidence="2">
    <name>pb18-1</name>
</geneLocation>
<dbReference type="RefSeq" id="WP_163146364.1">
    <property type="nucleotide sequence ID" value="NZ_CP044456.1"/>
</dbReference>
<reference evidence="1 2" key="1">
    <citation type="submission" date="2019-09" db="EMBL/GenBank/DDBJ databases">
        <title>Non-baumannii Acinetobacter spp. carrying blaNDM-1 isolated in China.</title>
        <authorList>
            <person name="Cui C."/>
            <person name="Chen C."/>
            <person name="Sun J."/>
            <person name="Liu Y."/>
        </authorList>
    </citation>
    <scope>NUCLEOTIDE SEQUENCE [LARGE SCALE GENOMIC DNA]</scope>
    <source>
        <strain evidence="1 2">B18</strain>
        <plasmid evidence="2">pb18-1</plasmid>
    </source>
</reference>
<accession>A0A6C0Y6F0</accession>
<evidence type="ECO:0000313" key="2">
    <source>
        <dbReference type="Proteomes" id="UP000503440"/>
    </source>
</evidence>
<protein>
    <submittedName>
        <fullName evidence="1">Uncharacterized protein</fullName>
    </submittedName>
</protein>
<proteinExistence type="predicted"/>
<dbReference type="AlphaFoldDB" id="A0A6C0Y6F0"/>
<organism evidence="1 2">
    <name type="scientific">Acinetobacter indicus</name>
    <dbReference type="NCBI Taxonomy" id="756892"/>
    <lineage>
        <taxon>Bacteria</taxon>
        <taxon>Pseudomonadati</taxon>
        <taxon>Pseudomonadota</taxon>
        <taxon>Gammaproteobacteria</taxon>
        <taxon>Moraxellales</taxon>
        <taxon>Moraxellaceae</taxon>
        <taxon>Acinetobacter</taxon>
    </lineage>
</organism>
<dbReference type="Proteomes" id="UP000503440">
    <property type="component" value="Plasmid pB18-1"/>
</dbReference>
<name>A0A6C0Y6F0_9GAMM</name>
<evidence type="ECO:0000313" key="1">
    <source>
        <dbReference type="EMBL" id="QIC71706.1"/>
    </source>
</evidence>
<keyword evidence="1" id="KW-0614">Plasmid</keyword>
<dbReference type="EMBL" id="CP044456">
    <property type="protein sequence ID" value="QIC71706.1"/>
    <property type="molecule type" value="Genomic_DNA"/>
</dbReference>
<gene>
    <name evidence="1" type="ORF">FSC09_15025</name>
</gene>
<sequence>MLKQAVVRGLAEAKPQEVVLDLERVASEIANAEQKKVLSLESVHTYAFQTVYEQNPLLLNQRLKSNQESAKQFDKAAISVPNIVLNSFQQLKQDSLPLVVAMIAQVYHQIENYTDKLAKTLKDHAPTSDAVKAVIATNPVEKNYFFLPYQLVRTLLNFGSISEDFEADKFGRATSELRTFCFRLYFNRETDKVKGEQINLLTTFVGQEKDLDEHSVEINAFENCFYWQHDKKEFLGFTIGAEFRKLLLMLMSEMKDGGKLRQIMPYTRIDWHFLHFLPQRNNLRQMYLFIKSNIYNNSVLREHSSFEYSLDDLKRFMGVIQDSHYADNDAHFVRDKIRKVVADLSKTPGCEYSVDISTRSIKTPGGLKKKLIKFNVVIKRSFLDSHKAILKHIKATTNVSNFKNDWLIFSCIRYCTVEQLCARIDAAYSKFIGAQKKVGLSKKYDHLTVETQISRFLSDDLQKYWQELAASMFIENPYSSHSRLVKKVVVGESATKIFSSPAAQIVHSKKRGRPPKDPSKVTMPKLSAKEKKLLDEYNAKIEAEKLKAKEAKGQTDTDLVEENTQVVPPESLEPPVPVSKNNVIVFPKEHILSDADRMADEVAQATAEQAENLETDYRIDAPANFSAPPPVVEDAQWEAYSENEVSMEINRDDFDLEGLETFIINSDNLVEHLQPVNGNTDHYVWVNDYLEHMNDDHQSDANSLFYDLFNLTAILNIIEHDNKQFQSRNVKYIDLYREKLNIVFQTLFKFHGTYKQRNDQASVYAFMVEKTAEILFESSEISPEQRMFTRGLFVQLAEAVKTEKKVSMKEFYSLRGQCVAYPFTE</sequence>